<gene>
    <name evidence="3" type="ORF">AX774_g1093</name>
</gene>
<dbReference type="Gene3D" id="3.30.300.30">
    <property type="match status" value="1"/>
</dbReference>
<dbReference type="InterPro" id="IPR025110">
    <property type="entry name" value="AMP-bd_C"/>
</dbReference>
<evidence type="ECO:0000313" key="3">
    <source>
        <dbReference type="EMBL" id="OMH85370.1"/>
    </source>
</evidence>
<dbReference type="Proteomes" id="UP000188320">
    <property type="component" value="Unassembled WGS sequence"/>
</dbReference>
<dbReference type="Pfam" id="PF13193">
    <property type="entry name" value="AMP-binding_C"/>
    <property type="match status" value="1"/>
</dbReference>
<name>A0A1R1PWL0_ZANCU</name>
<dbReference type="Gene3D" id="3.40.50.12780">
    <property type="entry name" value="N-terminal domain of ligase-like"/>
    <property type="match status" value="1"/>
</dbReference>
<accession>A0A1R1PWL0</accession>
<proteinExistence type="predicted"/>
<protein>
    <submittedName>
        <fullName evidence="3">Acyl-CoA synthetase short-chain family member 3, mitochondrial</fullName>
    </submittedName>
</protein>
<dbReference type="InterPro" id="IPR045851">
    <property type="entry name" value="AMP-bd_C_sf"/>
</dbReference>
<dbReference type="AlphaFoldDB" id="A0A1R1PWL0"/>
<reference evidence="4" key="1">
    <citation type="submission" date="2017-01" db="EMBL/GenBank/DDBJ databases">
        <authorList>
            <person name="Wang Y."/>
            <person name="White M."/>
            <person name="Kvist S."/>
            <person name="Moncalvo J.-M."/>
        </authorList>
    </citation>
    <scope>NUCLEOTIDE SEQUENCE [LARGE SCALE GENOMIC DNA]</scope>
    <source>
        <strain evidence="4">COL-18-3</strain>
    </source>
</reference>
<feature type="domain" description="AMP-dependent synthetase/ligase" evidence="1">
    <location>
        <begin position="1"/>
        <end position="330"/>
    </location>
</feature>
<organism evidence="3 4">
    <name type="scientific">Zancudomyces culisetae</name>
    <name type="common">Gut fungus</name>
    <name type="synonym">Smittium culisetae</name>
    <dbReference type="NCBI Taxonomy" id="1213189"/>
    <lineage>
        <taxon>Eukaryota</taxon>
        <taxon>Fungi</taxon>
        <taxon>Fungi incertae sedis</taxon>
        <taxon>Zoopagomycota</taxon>
        <taxon>Kickxellomycotina</taxon>
        <taxon>Harpellomycetes</taxon>
        <taxon>Harpellales</taxon>
        <taxon>Legeriomycetaceae</taxon>
        <taxon>Zancudomyces</taxon>
    </lineage>
</organism>
<dbReference type="InterPro" id="IPR042099">
    <property type="entry name" value="ANL_N_sf"/>
</dbReference>
<dbReference type="GO" id="GO:0050218">
    <property type="term" value="F:propionate-CoA ligase activity"/>
    <property type="evidence" value="ECO:0007669"/>
    <property type="project" value="TreeGrafter"/>
</dbReference>
<dbReference type="PROSITE" id="PS00455">
    <property type="entry name" value="AMP_BINDING"/>
    <property type="match status" value="1"/>
</dbReference>
<dbReference type="OrthoDB" id="1706066at2759"/>
<dbReference type="SUPFAM" id="SSF56801">
    <property type="entry name" value="Acetyl-CoA synthetase-like"/>
    <property type="match status" value="1"/>
</dbReference>
<dbReference type="Pfam" id="PF00501">
    <property type="entry name" value="AMP-binding"/>
    <property type="match status" value="1"/>
</dbReference>
<dbReference type="PANTHER" id="PTHR43347:SF3">
    <property type="entry name" value="ACYL-COA SYNTHETASE SHORT-CHAIN FAMILY MEMBER 3, MITOCHONDRIAL"/>
    <property type="match status" value="1"/>
</dbReference>
<dbReference type="PANTHER" id="PTHR43347">
    <property type="entry name" value="ACYL-COA SYNTHETASE"/>
    <property type="match status" value="1"/>
</dbReference>
<evidence type="ECO:0000259" key="1">
    <source>
        <dbReference type="Pfam" id="PF00501"/>
    </source>
</evidence>
<dbReference type="InterPro" id="IPR000873">
    <property type="entry name" value="AMP-dep_synth/lig_dom"/>
</dbReference>
<dbReference type="InterPro" id="IPR020845">
    <property type="entry name" value="AMP-binding_CS"/>
</dbReference>
<keyword evidence="4" id="KW-1185">Reference proteome</keyword>
<sequence>MLACTRIGAIHSVVFGGFASPELAKRINNCKPKVVLSATCGIERSDKIVKYIPLLSKALKISKHKPKAVIVYQREQLPVLLDLKLGFKCWYEEVASVQELTDAPSAVVDSNHPLYILCTSGTTGLPKGVIRPCGPHLVSLSWTIRNMFGIKPGEVFFCASDLGWVVGHTFTCYGPLLEGCTTVLYEGKPVKTPDAGSFFRVIQEYGASIFYTAPTALVVLRKEDKEHNIVRKYNLDSIRGYFMAGERCSTEIYKWWVEHTTGKRVDGERYHYDEIKGIAVDHWWQTESGSPMTGICIGVSEDPKEIAPIQFGSAGMPLAGVDLRVVKAKDHLNEDEVVHSHIEEADFNEVGDIVVKLPLPPGFFTGIWENKKVFFSSYFRKYPGYYDTGDMGFVDKDGYVHITSRCDDVINVAAHRFSTCTFEEVVLEQNGISEACVVGRPHDIKGQIPIIFAVLEKNMSAKEKSELVRSIVTKIRADIGPVASMLPENVIFVPRLPKNRSGKILRRTIRVLIDYAGKHRNDLSEKLPIPMPPTIEDPDVLKDTWLIIASLVNPGSVELRSKM</sequence>
<comment type="caution">
    <text evidence="3">The sequence shown here is derived from an EMBL/GenBank/DDBJ whole genome shotgun (WGS) entry which is preliminary data.</text>
</comment>
<dbReference type="EMBL" id="LSSK01000092">
    <property type="protein sequence ID" value="OMH85370.1"/>
    <property type="molecule type" value="Genomic_DNA"/>
</dbReference>
<evidence type="ECO:0000259" key="2">
    <source>
        <dbReference type="Pfam" id="PF13193"/>
    </source>
</evidence>
<evidence type="ECO:0000313" key="4">
    <source>
        <dbReference type="Proteomes" id="UP000188320"/>
    </source>
</evidence>
<feature type="domain" description="AMP-binding enzyme C-terminal" evidence="2">
    <location>
        <begin position="422"/>
        <end position="503"/>
    </location>
</feature>